<dbReference type="PROSITE" id="PS50268">
    <property type="entry name" value="CADHERIN_2"/>
    <property type="match status" value="1"/>
</dbReference>
<proteinExistence type="predicted"/>
<feature type="domain" description="Cadherin" evidence="9">
    <location>
        <begin position="1"/>
        <end position="68"/>
    </location>
</feature>
<dbReference type="GO" id="GO:0005509">
    <property type="term" value="F:calcium ion binding"/>
    <property type="evidence" value="ECO:0007669"/>
    <property type="project" value="UniProtKB-UniRule"/>
</dbReference>
<dbReference type="Proteomes" id="UP001497623">
    <property type="component" value="Unassembled WGS sequence"/>
</dbReference>
<keyword evidence="7" id="KW-0472">Membrane</keyword>
<comment type="caution">
    <text evidence="10">The sequence shown here is derived from an EMBL/GenBank/DDBJ whole genome shotgun (WGS) entry which is preliminary data.</text>
</comment>
<evidence type="ECO:0000313" key="10">
    <source>
        <dbReference type="EMBL" id="CAL4160518.1"/>
    </source>
</evidence>
<dbReference type="SMART" id="SM00112">
    <property type="entry name" value="CA"/>
    <property type="match status" value="1"/>
</dbReference>
<keyword evidence="2" id="KW-0812">Transmembrane</keyword>
<keyword evidence="6" id="KW-1133">Transmembrane helix</keyword>
<keyword evidence="11" id="KW-1185">Reference proteome</keyword>
<dbReference type="GO" id="GO:0007156">
    <property type="term" value="P:homophilic cell adhesion via plasma membrane adhesion molecules"/>
    <property type="evidence" value="ECO:0007669"/>
    <property type="project" value="InterPro"/>
</dbReference>
<evidence type="ECO:0000256" key="2">
    <source>
        <dbReference type="ARBA" id="ARBA00022692"/>
    </source>
</evidence>
<evidence type="ECO:0000256" key="8">
    <source>
        <dbReference type="PROSITE-ProRule" id="PRU00043"/>
    </source>
</evidence>
<feature type="non-terminal residue" evidence="10">
    <location>
        <position position="1"/>
    </location>
</feature>
<sequence length="103" mass="11673">YTVRGKGSDYFKINKDTGLLTTATYIDRELFSEYDLTVTVADQEHLEWYCQVRVVIDIEDVNDNEPIFDVNQSAVSVREDAPINSIITKVDAQDLDLGLNSLL</sequence>
<dbReference type="InterPro" id="IPR050971">
    <property type="entry name" value="Cadherin-domain_protein"/>
</dbReference>
<evidence type="ECO:0000313" key="11">
    <source>
        <dbReference type="Proteomes" id="UP001497623"/>
    </source>
</evidence>
<evidence type="ECO:0000256" key="4">
    <source>
        <dbReference type="ARBA" id="ARBA00022837"/>
    </source>
</evidence>
<keyword evidence="4 8" id="KW-0106">Calcium</keyword>
<dbReference type="PANTHER" id="PTHR24025">
    <property type="entry name" value="DESMOGLEIN FAMILY MEMBER"/>
    <property type="match status" value="1"/>
</dbReference>
<evidence type="ECO:0000256" key="7">
    <source>
        <dbReference type="ARBA" id="ARBA00023136"/>
    </source>
</evidence>
<evidence type="ECO:0000256" key="3">
    <source>
        <dbReference type="ARBA" id="ARBA00022737"/>
    </source>
</evidence>
<evidence type="ECO:0000256" key="5">
    <source>
        <dbReference type="ARBA" id="ARBA00022889"/>
    </source>
</evidence>
<dbReference type="InterPro" id="IPR015919">
    <property type="entry name" value="Cadherin-like_sf"/>
</dbReference>
<dbReference type="InterPro" id="IPR002126">
    <property type="entry name" value="Cadherin-like_dom"/>
</dbReference>
<dbReference type="Pfam" id="PF00028">
    <property type="entry name" value="Cadherin"/>
    <property type="match status" value="1"/>
</dbReference>
<comment type="subcellular location">
    <subcellularLocation>
        <location evidence="1">Membrane</location>
    </subcellularLocation>
</comment>
<dbReference type="GO" id="GO:0005911">
    <property type="term" value="C:cell-cell junction"/>
    <property type="evidence" value="ECO:0007669"/>
    <property type="project" value="TreeGrafter"/>
</dbReference>
<evidence type="ECO:0000256" key="6">
    <source>
        <dbReference type="ARBA" id="ARBA00022989"/>
    </source>
</evidence>
<dbReference type="CDD" id="cd11304">
    <property type="entry name" value="Cadherin_repeat"/>
    <property type="match status" value="2"/>
</dbReference>
<reference evidence="10 11" key="1">
    <citation type="submission" date="2024-05" db="EMBL/GenBank/DDBJ databases">
        <authorList>
            <person name="Wallberg A."/>
        </authorList>
    </citation>
    <scope>NUCLEOTIDE SEQUENCE [LARGE SCALE GENOMIC DNA]</scope>
</reference>
<organism evidence="10 11">
    <name type="scientific">Meganyctiphanes norvegica</name>
    <name type="common">Northern krill</name>
    <name type="synonym">Thysanopoda norvegica</name>
    <dbReference type="NCBI Taxonomy" id="48144"/>
    <lineage>
        <taxon>Eukaryota</taxon>
        <taxon>Metazoa</taxon>
        <taxon>Ecdysozoa</taxon>
        <taxon>Arthropoda</taxon>
        <taxon>Crustacea</taxon>
        <taxon>Multicrustacea</taxon>
        <taxon>Malacostraca</taxon>
        <taxon>Eumalacostraca</taxon>
        <taxon>Eucarida</taxon>
        <taxon>Euphausiacea</taxon>
        <taxon>Euphausiidae</taxon>
        <taxon>Meganyctiphanes</taxon>
    </lineage>
</organism>
<accession>A0AAV2S5F4</accession>
<dbReference type="SUPFAM" id="SSF49313">
    <property type="entry name" value="Cadherin-like"/>
    <property type="match status" value="2"/>
</dbReference>
<keyword evidence="5" id="KW-0130">Cell adhesion</keyword>
<dbReference type="InterPro" id="IPR020894">
    <property type="entry name" value="Cadherin_CS"/>
</dbReference>
<name>A0AAV2S5F4_MEGNR</name>
<dbReference type="AlphaFoldDB" id="A0AAV2S5F4"/>
<feature type="non-terminal residue" evidence="10">
    <location>
        <position position="103"/>
    </location>
</feature>
<dbReference type="PROSITE" id="PS00232">
    <property type="entry name" value="CADHERIN_1"/>
    <property type="match status" value="1"/>
</dbReference>
<evidence type="ECO:0000259" key="9">
    <source>
        <dbReference type="PROSITE" id="PS50268"/>
    </source>
</evidence>
<dbReference type="GO" id="GO:0005886">
    <property type="term" value="C:plasma membrane"/>
    <property type="evidence" value="ECO:0007669"/>
    <property type="project" value="InterPro"/>
</dbReference>
<evidence type="ECO:0000256" key="1">
    <source>
        <dbReference type="ARBA" id="ARBA00004370"/>
    </source>
</evidence>
<protein>
    <recommendedName>
        <fullName evidence="9">Cadherin domain-containing protein</fullName>
    </recommendedName>
</protein>
<dbReference type="Gene3D" id="2.60.40.60">
    <property type="entry name" value="Cadherins"/>
    <property type="match status" value="2"/>
</dbReference>
<dbReference type="PRINTS" id="PR00205">
    <property type="entry name" value="CADHERIN"/>
</dbReference>
<gene>
    <name evidence="10" type="ORF">MNOR_LOCUS32498</name>
</gene>
<dbReference type="PANTHER" id="PTHR24025:SF23">
    <property type="entry name" value="NEURAL-CADHERIN"/>
    <property type="match status" value="1"/>
</dbReference>
<dbReference type="EMBL" id="CAXKWB010044358">
    <property type="protein sequence ID" value="CAL4160518.1"/>
    <property type="molecule type" value="Genomic_DNA"/>
</dbReference>
<keyword evidence="3" id="KW-0677">Repeat</keyword>